<reference evidence="3 4" key="1">
    <citation type="submission" date="2017-12" db="EMBL/GenBank/DDBJ databases">
        <authorList>
            <person name="Pombert J.-F."/>
            <person name="Haag K.L."/>
            <person name="Ebert D."/>
        </authorList>
    </citation>
    <scope>NUCLEOTIDE SEQUENCE [LARGE SCALE GENOMIC DNA]</scope>
    <source>
        <strain evidence="3">BE-OM-2</strain>
    </source>
</reference>
<dbReference type="Gene3D" id="3.40.50.1000">
    <property type="entry name" value="HAD superfamily/HAD-like"/>
    <property type="match status" value="1"/>
</dbReference>
<feature type="domain" description="FCP1 homology" evidence="2">
    <location>
        <begin position="74"/>
        <end position="212"/>
    </location>
</feature>
<evidence type="ECO:0000313" key="4">
    <source>
        <dbReference type="Proteomes" id="UP000291404"/>
    </source>
</evidence>
<gene>
    <name evidence="3" type="ORF">CWI36_0266p0030</name>
</gene>
<dbReference type="InterPro" id="IPR004274">
    <property type="entry name" value="FCP1_dom"/>
</dbReference>
<sequence>MFVKNVFLKLKNDYKKQKFPYFSTFLLASGVGVYFLGKPKEGESKRIIDYVKRSINKSKRFLWIEREIPTLPNQIEKKPVILFDIDNFLSKTIFSFYSFDYILKKRQFNDVFLFHLAHMYELVAISQSNKYIGDAFIRQIDPYGCFAYKIFLEDKTKFCLKNLNRPLENTVFISTKNNEFNKEFEKNILYLNPWNGKEDKKLLSLLDFFTNLFFVSSKDWRNTLFSYQNKDFFNEYSKIQRKLFDQKHFFRLQTDDLFQNKIKQINDERIGDFYKAKIFMDQKIQMENQKSGFLSKFNWLVKKIVF</sequence>
<keyword evidence="1" id="KW-1133">Transmembrane helix</keyword>
<proteinExistence type="predicted"/>
<dbReference type="PROSITE" id="PS50969">
    <property type="entry name" value="FCP1"/>
    <property type="match status" value="1"/>
</dbReference>
<evidence type="ECO:0000259" key="2">
    <source>
        <dbReference type="PROSITE" id="PS50969"/>
    </source>
</evidence>
<name>A0A4Q9LHP6_9MICR</name>
<dbReference type="InterPro" id="IPR036412">
    <property type="entry name" value="HAD-like_sf"/>
</dbReference>
<dbReference type="STRING" id="148818.A0A4Q9LHP6"/>
<protein>
    <submittedName>
        <fullName evidence="3">Putative NLI interacting factor-like phosphatase</fullName>
    </submittedName>
</protein>
<feature type="transmembrane region" description="Helical" evidence="1">
    <location>
        <begin position="20"/>
        <end position="37"/>
    </location>
</feature>
<dbReference type="Proteomes" id="UP000291404">
    <property type="component" value="Unassembled WGS sequence"/>
</dbReference>
<comment type="caution">
    <text evidence="3">The sequence shown here is derived from an EMBL/GenBank/DDBJ whole genome shotgun (WGS) entry which is preliminary data.</text>
</comment>
<dbReference type="VEuPathDB" id="MicrosporidiaDB:CWI36_0266p0030"/>
<keyword evidence="4" id="KW-1185">Reference proteome</keyword>
<dbReference type="Pfam" id="PF03031">
    <property type="entry name" value="NIF"/>
    <property type="match status" value="1"/>
</dbReference>
<dbReference type="SUPFAM" id="SSF56784">
    <property type="entry name" value="HAD-like"/>
    <property type="match status" value="1"/>
</dbReference>
<dbReference type="AlphaFoldDB" id="A0A4Q9LHP6"/>
<keyword evidence="1" id="KW-0472">Membrane</keyword>
<evidence type="ECO:0000256" key="1">
    <source>
        <dbReference type="SAM" id="Phobius"/>
    </source>
</evidence>
<dbReference type="SMART" id="SM00577">
    <property type="entry name" value="CPDc"/>
    <property type="match status" value="1"/>
</dbReference>
<dbReference type="InterPro" id="IPR023214">
    <property type="entry name" value="HAD_sf"/>
</dbReference>
<evidence type="ECO:0000313" key="3">
    <source>
        <dbReference type="EMBL" id="TBU07497.1"/>
    </source>
</evidence>
<organism evidence="3 4">
    <name type="scientific">Hamiltosporidium magnivora</name>
    <dbReference type="NCBI Taxonomy" id="148818"/>
    <lineage>
        <taxon>Eukaryota</taxon>
        <taxon>Fungi</taxon>
        <taxon>Fungi incertae sedis</taxon>
        <taxon>Microsporidia</taxon>
        <taxon>Dubosqiidae</taxon>
        <taxon>Hamiltosporidium</taxon>
    </lineage>
</organism>
<accession>A0A4Q9LHP6</accession>
<dbReference type="EMBL" id="PITI01000266">
    <property type="protein sequence ID" value="TBU07497.1"/>
    <property type="molecule type" value="Genomic_DNA"/>
</dbReference>
<dbReference type="VEuPathDB" id="MicrosporidiaDB:CWI39_1129p0020"/>
<keyword evidence="1" id="KW-0812">Transmembrane</keyword>